<evidence type="ECO:0000313" key="1">
    <source>
        <dbReference type="EMBL" id="GLI02292.1"/>
    </source>
</evidence>
<keyword evidence="2" id="KW-1185">Reference proteome</keyword>
<protein>
    <submittedName>
        <fullName evidence="1">Uncharacterized protein</fullName>
    </submittedName>
</protein>
<comment type="caution">
    <text evidence="1">The sequence shown here is derived from an EMBL/GenBank/DDBJ whole genome shotgun (WGS) entry which is preliminary data.</text>
</comment>
<dbReference type="Proteomes" id="UP001144280">
    <property type="component" value="Unassembled WGS sequence"/>
</dbReference>
<evidence type="ECO:0000313" key="2">
    <source>
        <dbReference type="Proteomes" id="UP001144280"/>
    </source>
</evidence>
<gene>
    <name evidence="1" type="ORF">Pa4123_75700</name>
</gene>
<accession>A0ABQ5R8S1</accession>
<name>A0ABQ5R8S1_9ACTN</name>
<proteinExistence type="predicted"/>
<sequence>MDDRRALATITLPEVDTTGYLLLAAEVDGHSGTPSETKRTLIADLRGSASQLRRDMFANLLIMTAERLRPGTGGPPRYDVAVVVQAPTIESAHWLKGDPAFGGLFKRVHEAARQTHVVVTYNVRKNACEYGPRLPRAYMLMRYAVGDEREVVPGWGWTYRRHLLTDVLFSPAVHRYRRATPTSRAIMYRLA</sequence>
<organism evidence="1 2">
    <name type="scientific">Phytohabitans aurantiacus</name>
    <dbReference type="NCBI Taxonomy" id="3016789"/>
    <lineage>
        <taxon>Bacteria</taxon>
        <taxon>Bacillati</taxon>
        <taxon>Actinomycetota</taxon>
        <taxon>Actinomycetes</taxon>
        <taxon>Micromonosporales</taxon>
        <taxon>Micromonosporaceae</taxon>
    </lineage>
</organism>
<dbReference type="RefSeq" id="WP_281903784.1">
    <property type="nucleotide sequence ID" value="NZ_BSDI01000058.1"/>
</dbReference>
<reference evidence="1" key="1">
    <citation type="submission" date="2022-12" db="EMBL/GenBank/DDBJ databases">
        <title>New Phytohabitans aurantiacus sp. RD004123 nov., an actinomycete isolated from soil.</title>
        <authorList>
            <person name="Triningsih D.W."/>
            <person name="Harunari E."/>
            <person name="Igarashi Y."/>
        </authorList>
    </citation>
    <scope>NUCLEOTIDE SEQUENCE</scope>
    <source>
        <strain evidence="1">RD004123</strain>
    </source>
</reference>
<dbReference type="EMBL" id="BSDI01000058">
    <property type="protein sequence ID" value="GLI02292.1"/>
    <property type="molecule type" value="Genomic_DNA"/>
</dbReference>